<evidence type="ECO:0000256" key="1">
    <source>
        <dbReference type="SAM" id="Phobius"/>
    </source>
</evidence>
<dbReference type="EMBL" id="SJSN01000014">
    <property type="protein sequence ID" value="TCD04598.1"/>
    <property type="molecule type" value="Genomic_DNA"/>
</dbReference>
<dbReference type="Proteomes" id="UP000291485">
    <property type="component" value="Unassembled WGS sequence"/>
</dbReference>
<protein>
    <submittedName>
        <fullName evidence="2">Uncharacterized protein</fullName>
    </submittedName>
</protein>
<keyword evidence="1" id="KW-0812">Transmembrane</keyword>
<sequence length="179" mass="20501">MPKSKLYLKEIFWLLSAAILALFVCLVLFGTAIFSDKIDINLHDTYLVTPAWPFFAILFIIFSFTVYLIKEKKHSYKRKSQNIITIFFGIILILILSKSVGCITFFTSFGKFMNASNGESLGNGWTVYPPVQVTLKNKHIPIFDLQEILCSSLLFIQLIIIFLMINLAYKWGKQTLPNS</sequence>
<name>A0A4R0NTH3_9SPHI</name>
<feature type="transmembrane region" description="Helical" evidence="1">
    <location>
        <begin position="81"/>
        <end position="106"/>
    </location>
</feature>
<keyword evidence="1" id="KW-0472">Membrane</keyword>
<proteinExistence type="predicted"/>
<dbReference type="OrthoDB" id="767369at2"/>
<reference evidence="2 3" key="1">
    <citation type="submission" date="2019-02" db="EMBL/GenBank/DDBJ databases">
        <title>Pedobacter sp. RP-3-11 sp. nov., isolated from Arctic soil.</title>
        <authorList>
            <person name="Dahal R.H."/>
        </authorList>
    </citation>
    <scope>NUCLEOTIDE SEQUENCE [LARGE SCALE GENOMIC DNA]</scope>
    <source>
        <strain evidence="2 3">RP-3-11</strain>
    </source>
</reference>
<feature type="transmembrane region" description="Helical" evidence="1">
    <location>
        <begin position="46"/>
        <end position="69"/>
    </location>
</feature>
<dbReference type="RefSeq" id="WP_131560958.1">
    <property type="nucleotide sequence ID" value="NZ_SJSN01000014.1"/>
</dbReference>
<organism evidence="2 3">
    <name type="scientific">Pedobacter frigidisoli</name>
    <dbReference type="NCBI Taxonomy" id="2530455"/>
    <lineage>
        <taxon>Bacteria</taxon>
        <taxon>Pseudomonadati</taxon>
        <taxon>Bacteroidota</taxon>
        <taxon>Sphingobacteriia</taxon>
        <taxon>Sphingobacteriales</taxon>
        <taxon>Sphingobacteriaceae</taxon>
        <taxon>Pedobacter</taxon>
    </lineage>
</organism>
<comment type="caution">
    <text evidence="2">The sequence shown here is derived from an EMBL/GenBank/DDBJ whole genome shotgun (WGS) entry which is preliminary data.</text>
</comment>
<dbReference type="AlphaFoldDB" id="A0A4R0NTH3"/>
<accession>A0A4R0NTH3</accession>
<keyword evidence="3" id="KW-1185">Reference proteome</keyword>
<gene>
    <name evidence="2" type="ORF">EZ449_16745</name>
</gene>
<feature type="transmembrane region" description="Helical" evidence="1">
    <location>
        <begin position="145"/>
        <end position="169"/>
    </location>
</feature>
<feature type="transmembrane region" description="Helical" evidence="1">
    <location>
        <begin position="12"/>
        <end position="34"/>
    </location>
</feature>
<evidence type="ECO:0000313" key="2">
    <source>
        <dbReference type="EMBL" id="TCD04598.1"/>
    </source>
</evidence>
<keyword evidence="1" id="KW-1133">Transmembrane helix</keyword>
<evidence type="ECO:0000313" key="3">
    <source>
        <dbReference type="Proteomes" id="UP000291485"/>
    </source>
</evidence>